<evidence type="ECO:0000313" key="3">
    <source>
        <dbReference type="EMBL" id="GAA1219111.1"/>
    </source>
</evidence>
<evidence type="ECO:0000256" key="1">
    <source>
        <dbReference type="SAM" id="MobiDB-lite"/>
    </source>
</evidence>
<feature type="transmembrane region" description="Helical" evidence="2">
    <location>
        <begin position="12"/>
        <end position="30"/>
    </location>
</feature>
<keyword evidence="2" id="KW-1133">Transmembrane helix</keyword>
<name>A0ABN1VPU3_9ACTN</name>
<dbReference type="RefSeq" id="WP_344438828.1">
    <property type="nucleotide sequence ID" value="NZ_BAAALF010000006.1"/>
</dbReference>
<evidence type="ECO:0000256" key="2">
    <source>
        <dbReference type="SAM" id="Phobius"/>
    </source>
</evidence>
<organism evidence="3 4">
    <name type="scientific">Kitasatospora nipponensis</name>
    <dbReference type="NCBI Taxonomy" id="258049"/>
    <lineage>
        <taxon>Bacteria</taxon>
        <taxon>Bacillati</taxon>
        <taxon>Actinomycetota</taxon>
        <taxon>Actinomycetes</taxon>
        <taxon>Kitasatosporales</taxon>
        <taxon>Streptomycetaceae</taxon>
        <taxon>Kitasatospora</taxon>
    </lineage>
</organism>
<comment type="caution">
    <text evidence="3">The sequence shown here is derived from an EMBL/GenBank/DDBJ whole genome shotgun (WGS) entry which is preliminary data.</text>
</comment>
<evidence type="ECO:0000313" key="4">
    <source>
        <dbReference type="Proteomes" id="UP001500037"/>
    </source>
</evidence>
<proteinExistence type="predicted"/>
<gene>
    <name evidence="3" type="ORF">GCM10009665_06420</name>
</gene>
<sequence>MNFLPAGTSLALYALTAVCAVAMATVWLLMKRVARHAGFADKALLKRQLSAAAVLKATEIRPSLTRGEDHPSRTAAANLSEKRSATS</sequence>
<keyword evidence="2" id="KW-0472">Membrane</keyword>
<dbReference type="Proteomes" id="UP001500037">
    <property type="component" value="Unassembled WGS sequence"/>
</dbReference>
<accession>A0ABN1VPU3</accession>
<keyword evidence="4" id="KW-1185">Reference proteome</keyword>
<feature type="region of interest" description="Disordered" evidence="1">
    <location>
        <begin position="63"/>
        <end position="87"/>
    </location>
</feature>
<reference evidence="3 4" key="1">
    <citation type="journal article" date="2019" name="Int. J. Syst. Evol. Microbiol.">
        <title>The Global Catalogue of Microorganisms (GCM) 10K type strain sequencing project: providing services to taxonomists for standard genome sequencing and annotation.</title>
        <authorList>
            <consortium name="The Broad Institute Genomics Platform"/>
            <consortium name="The Broad Institute Genome Sequencing Center for Infectious Disease"/>
            <person name="Wu L."/>
            <person name="Ma J."/>
        </authorList>
    </citation>
    <scope>NUCLEOTIDE SEQUENCE [LARGE SCALE GENOMIC DNA]</scope>
    <source>
        <strain evidence="3 4">JCM 13004</strain>
    </source>
</reference>
<protein>
    <submittedName>
        <fullName evidence="3">Uncharacterized protein</fullName>
    </submittedName>
</protein>
<keyword evidence="2" id="KW-0812">Transmembrane</keyword>
<dbReference type="EMBL" id="BAAALF010000006">
    <property type="protein sequence ID" value="GAA1219111.1"/>
    <property type="molecule type" value="Genomic_DNA"/>
</dbReference>